<dbReference type="AlphaFoldDB" id="A0A7R9GJT3"/>
<feature type="compositionally biased region" description="Basic and acidic residues" evidence="2">
    <location>
        <begin position="350"/>
        <end position="373"/>
    </location>
</feature>
<feature type="coiled-coil region" evidence="1">
    <location>
        <begin position="96"/>
        <end position="151"/>
    </location>
</feature>
<protein>
    <submittedName>
        <fullName evidence="3">Uncharacterized protein</fullName>
    </submittedName>
</protein>
<feature type="compositionally biased region" description="Polar residues" evidence="2">
    <location>
        <begin position="20"/>
        <end position="36"/>
    </location>
</feature>
<dbReference type="EMBL" id="CAJPEX010006304">
    <property type="protein sequence ID" value="CAG0924010.1"/>
    <property type="molecule type" value="Genomic_DNA"/>
</dbReference>
<sequence>FHFDFQGNSDPAHVPPVQDSGFSTETKENSSSGEAVNTIRASSLAAVPLGHSDSSPDIRWSEPKSDDELWNLLDVIQRKSARLNEPAPSEPSPVSVENIIAELETLRVERDRLKNEVADLKQENTSSKSLIEYLNDKVQKAIEDKKRLDEQLKTAVSWKTELDNRIHDMHLQFVKSPLHSAKTGDGKLRKNPSSSSKSQFEEQVDDEDVDVDAATAAKLKSRSEDVIPRNPVPIPSLPVSLPVDHIKVPPNRRKISAVLNENNILVLKKHLLLHIRYYELDLPCFRAEAYCEARDLWGGVSSWGRGRCWEAAVPLRPVEKQPVSRSPEDGKKAEPLERKGSVRFQLGADDEAKPVETKAEKSDVGHKDDRESSSTESSSGKVGTDFVAKPPDGGPPVNFASVIPYRPSVKQELVQSQSQNFFFAKDAPAIRLPENSVRD</sequence>
<feature type="region of interest" description="Disordered" evidence="2">
    <location>
        <begin position="177"/>
        <end position="208"/>
    </location>
</feature>
<name>A0A7R9GJT3_9CRUS</name>
<evidence type="ECO:0000256" key="1">
    <source>
        <dbReference type="SAM" id="Coils"/>
    </source>
</evidence>
<evidence type="ECO:0000256" key="2">
    <source>
        <dbReference type="SAM" id="MobiDB-lite"/>
    </source>
</evidence>
<keyword evidence="4" id="KW-1185">Reference proteome</keyword>
<feature type="region of interest" description="Disordered" evidence="2">
    <location>
        <begin position="319"/>
        <end position="399"/>
    </location>
</feature>
<evidence type="ECO:0000313" key="3">
    <source>
        <dbReference type="EMBL" id="CAD7283858.1"/>
    </source>
</evidence>
<dbReference type="EMBL" id="OA888341">
    <property type="protein sequence ID" value="CAD7283858.1"/>
    <property type="molecule type" value="Genomic_DNA"/>
</dbReference>
<evidence type="ECO:0000313" key="4">
    <source>
        <dbReference type="Proteomes" id="UP000678499"/>
    </source>
</evidence>
<reference evidence="3" key="1">
    <citation type="submission" date="2020-11" db="EMBL/GenBank/DDBJ databases">
        <authorList>
            <person name="Tran Van P."/>
        </authorList>
    </citation>
    <scope>NUCLEOTIDE SEQUENCE</scope>
</reference>
<dbReference type="Proteomes" id="UP000678499">
    <property type="component" value="Unassembled WGS sequence"/>
</dbReference>
<organism evidence="3">
    <name type="scientific">Notodromas monacha</name>
    <dbReference type="NCBI Taxonomy" id="399045"/>
    <lineage>
        <taxon>Eukaryota</taxon>
        <taxon>Metazoa</taxon>
        <taxon>Ecdysozoa</taxon>
        <taxon>Arthropoda</taxon>
        <taxon>Crustacea</taxon>
        <taxon>Oligostraca</taxon>
        <taxon>Ostracoda</taxon>
        <taxon>Podocopa</taxon>
        <taxon>Podocopida</taxon>
        <taxon>Cypridocopina</taxon>
        <taxon>Cypridoidea</taxon>
        <taxon>Cyprididae</taxon>
        <taxon>Notodromas</taxon>
    </lineage>
</organism>
<keyword evidence="1" id="KW-0175">Coiled coil</keyword>
<gene>
    <name evidence="3" type="ORF">NMOB1V02_LOCUS11468</name>
</gene>
<proteinExistence type="predicted"/>
<feature type="compositionally biased region" description="Basic and acidic residues" evidence="2">
    <location>
        <begin position="326"/>
        <end position="340"/>
    </location>
</feature>
<accession>A0A7R9GJT3</accession>
<feature type="non-terminal residue" evidence="3">
    <location>
        <position position="1"/>
    </location>
</feature>
<dbReference type="OrthoDB" id="1684102at2759"/>
<feature type="region of interest" description="Disordered" evidence="2">
    <location>
        <begin position="1"/>
        <end position="36"/>
    </location>
</feature>